<proteinExistence type="predicted"/>
<dbReference type="Proteomes" id="UP000049855">
    <property type="component" value="Unassembled WGS sequence"/>
</dbReference>
<accession>A0A0U1KZE9</accession>
<organism evidence="1 2">
    <name type="scientific">Sporomusa ovata</name>
    <dbReference type="NCBI Taxonomy" id="2378"/>
    <lineage>
        <taxon>Bacteria</taxon>
        <taxon>Bacillati</taxon>
        <taxon>Bacillota</taxon>
        <taxon>Negativicutes</taxon>
        <taxon>Selenomonadales</taxon>
        <taxon>Sporomusaceae</taxon>
        <taxon>Sporomusa</taxon>
    </lineage>
</organism>
<protein>
    <submittedName>
        <fullName evidence="1">Uncharacterized protein</fullName>
    </submittedName>
</protein>
<sequence length="55" mass="6264">MQRSCQLLGAPRTERKRTGVVHWSEARRSNNADGSLSAILKYQPQNKQNPVSWIV</sequence>
<evidence type="ECO:0000313" key="1">
    <source>
        <dbReference type="EMBL" id="CQR72655.1"/>
    </source>
</evidence>
<evidence type="ECO:0000313" key="2">
    <source>
        <dbReference type="Proteomes" id="UP000049855"/>
    </source>
</evidence>
<name>A0A0U1KZE9_9FIRM</name>
<reference evidence="2" key="1">
    <citation type="submission" date="2015-03" db="EMBL/GenBank/DDBJ databases">
        <authorList>
            <person name="Nijsse Bart"/>
        </authorList>
    </citation>
    <scope>NUCLEOTIDE SEQUENCE [LARGE SCALE GENOMIC DNA]</scope>
</reference>
<gene>
    <name evidence="1" type="ORF">SpAn4DRAFT_3115</name>
</gene>
<keyword evidence="2" id="KW-1185">Reference proteome</keyword>
<dbReference type="EMBL" id="CTRP01000011">
    <property type="protein sequence ID" value="CQR72655.1"/>
    <property type="molecule type" value="Genomic_DNA"/>
</dbReference>
<dbReference type="AlphaFoldDB" id="A0A0U1KZE9"/>